<dbReference type="PANTHER" id="PTHR33865:SF3">
    <property type="entry name" value="PROTEIN FAM183B"/>
    <property type="match status" value="1"/>
</dbReference>
<dbReference type="Pfam" id="PF14886">
    <property type="entry name" value="FAM183"/>
    <property type="match status" value="1"/>
</dbReference>
<dbReference type="PANTHER" id="PTHR33865">
    <property type="entry name" value="PROTEIN FAM183B"/>
    <property type="match status" value="1"/>
</dbReference>
<evidence type="ECO:0000256" key="3">
    <source>
        <dbReference type="ARBA" id="ARBA00022490"/>
    </source>
</evidence>
<keyword evidence="3" id="KW-0963">Cytoplasm</keyword>
<keyword evidence="5" id="KW-0966">Cell projection</keyword>
<dbReference type="AlphaFoldDB" id="A0A6J2XGV7"/>
<evidence type="ECO:0000313" key="8">
    <source>
        <dbReference type="RefSeq" id="XP_030749959.1"/>
    </source>
</evidence>
<evidence type="ECO:0000256" key="4">
    <source>
        <dbReference type="ARBA" id="ARBA00023212"/>
    </source>
</evidence>
<dbReference type="GO" id="GO:0005856">
    <property type="term" value="C:cytoskeleton"/>
    <property type="evidence" value="ECO:0007669"/>
    <property type="project" value="UniProtKB-SubCell"/>
</dbReference>
<dbReference type="GO" id="GO:0097546">
    <property type="term" value="C:ciliary base"/>
    <property type="evidence" value="ECO:0007669"/>
    <property type="project" value="TreeGrafter"/>
</dbReference>
<gene>
    <name evidence="8" type="primary">LOC115877785</name>
</gene>
<comment type="subcellular location">
    <subcellularLocation>
        <location evidence="1">Cell projection</location>
        <location evidence="1">Cilium</location>
    </subcellularLocation>
    <subcellularLocation>
        <location evidence="2">Cytoplasm</location>
        <location evidence="2">Cytoskeleton</location>
    </subcellularLocation>
</comment>
<name>A0A6J2XGV7_SITOR</name>
<dbReference type="OrthoDB" id="446290at2759"/>
<evidence type="ECO:0000256" key="5">
    <source>
        <dbReference type="ARBA" id="ARBA00023273"/>
    </source>
</evidence>
<dbReference type="InParanoid" id="A0A6J2XGV7"/>
<sequence length="125" mass="15013">MVLKKNREIFLKEINEKEIKYIKVYDAYRRNYNKTTQTPKFYSKYEGEEADIVDPEILKNIMFIKDSGPKDKLEWPETENQKYGWFITPLVEVVKSDPRFYFPRVVNEITKHGLKMLQCKAANIR</sequence>
<evidence type="ECO:0000256" key="2">
    <source>
        <dbReference type="ARBA" id="ARBA00004245"/>
    </source>
</evidence>
<accession>A0A6J2XGV7</accession>
<dbReference type="KEGG" id="soy:115877785"/>
<dbReference type="RefSeq" id="XP_030749959.1">
    <property type="nucleotide sequence ID" value="XM_030894099.1"/>
</dbReference>
<dbReference type="GeneID" id="115877785"/>
<reference evidence="8" key="1">
    <citation type="submission" date="2025-08" db="UniProtKB">
        <authorList>
            <consortium name="RefSeq"/>
        </authorList>
    </citation>
    <scope>IDENTIFICATION</scope>
    <source>
        <tissue evidence="8">Gonads</tissue>
    </source>
</reference>
<keyword evidence="4" id="KW-0206">Cytoskeleton</keyword>
<dbReference type="Proteomes" id="UP000504635">
    <property type="component" value="Unplaced"/>
</dbReference>
<evidence type="ECO:0000313" key="7">
    <source>
        <dbReference type="Proteomes" id="UP000504635"/>
    </source>
</evidence>
<dbReference type="InterPro" id="IPR029214">
    <property type="entry name" value="CFAP144"/>
</dbReference>
<evidence type="ECO:0000256" key="1">
    <source>
        <dbReference type="ARBA" id="ARBA00004138"/>
    </source>
</evidence>
<evidence type="ECO:0000256" key="6">
    <source>
        <dbReference type="ARBA" id="ARBA00034777"/>
    </source>
</evidence>
<comment type="similarity">
    <text evidence="6">Belongs to the CFAP144 family.</text>
</comment>
<keyword evidence="7" id="KW-1185">Reference proteome</keyword>
<proteinExistence type="inferred from homology"/>
<protein>
    <submittedName>
        <fullName evidence="8">Protein FAM183A-like</fullName>
    </submittedName>
</protein>
<organism evidence="7 8">
    <name type="scientific">Sitophilus oryzae</name>
    <name type="common">Rice weevil</name>
    <name type="synonym">Curculio oryzae</name>
    <dbReference type="NCBI Taxonomy" id="7048"/>
    <lineage>
        <taxon>Eukaryota</taxon>
        <taxon>Metazoa</taxon>
        <taxon>Ecdysozoa</taxon>
        <taxon>Arthropoda</taxon>
        <taxon>Hexapoda</taxon>
        <taxon>Insecta</taxon>
        <taxon>Pterygota</taxon>
        <taxon>Neoptera</taxon>
        <taxon>Endopterygota</taxon>
        <taxon>Coleoptera</taxon>
        <taxon>Polyphaga</taxon>
        <taxon>Cucujiformia</taxon>
        <taxon>Curculionidae</taxon>
        <taxon>Dryophthorinae</taxon>
        <taxon>Sitophilus</taxon>
    </lineage>
</organism>